<protein>
    <submittedName>
        <fullName evidence="2">Mucosal addressin cell adhesion molecule 1 isoform X1</fullName>
    </submittedName>
</protein>
<proteinExistence type="predicted"/>
<reference evidence="2" key="1">
    <citation type="submission" date="2025-08" db="UniProtKB">
        <authorList>
            <consortium name="RefSeq"/>
        </authorList>
    </citation>
    <scope>IDENTIFICATION</scope>
</reference>
<keyword evidence="1" id="KW-1185">Reference proteome</keyword>
<sequence>MGQGLALLLVLALGLLPPGRGQPLLVEPTKPVVVVAMGGSCQLTCSLSCKDGEVATVQWRGLDTRLGAVQSSAGNSVLSIHQAALSDTGTRVCVGSCGGRHNFQHSVQILVYAFPDQLVVSPTALVLGQDQEVSCTAHNVTPAGQDTLSFTLLLGDQELEGVQVLGRKEEEEPQEVEDPLFQVTKRWLLPALGSPAPPVLFCQATMRLPGLEMSHYRALPVLHSQTSPKPPNVTSPDTPNAISMESPDAVSMEPPNTTSQEPPNMTSPDTLNAISTEPPNTTSLLATMQQSSTHNPRILSTSGTCHPEIHQAPGPAEKETGWELLCEAPCGPGMAVRWTLAPGGLEAYERREAGAQAWLSVPPDGLIPEGWFQCRLDPGGQVASLYVPGQVFLKTCKCWCWGRAGRDGLPRSELFCHWQYWGLNSRPYACTREARYLLIHAPRPYQNVKTRNCYSLPSLSFLHLSDRLSWPEVLCGFQGPDVEIECRHISNKNSKARISWV</sequence>
<dbReference type="RefSeq" id="XP_073910565.1">
    <property type="nucleotide sequence ID" value="XM_074054464.1"/>
</dbReference>
<evidence type="ECO:0000313" key="2">
    <source>
        <dbReference type="RefSeq" id="XP_073910565.1"/>
    </source>
</evidence>
<gene>
    <name evidence="2" type="primary">Madcam1</name>
</gene>
<name>A0AC58L083_CASCN</name>
<accession>A0AC58L083</accession>
<organism evidence="1 2">
    <name type="scientific">Castor canadensis</name>
    <name type="common">American beaver</name>
    <dbReference type="NCBI Taxonomy" id="51338"/>
    <lineage>
        <taxon>Eukaryota</taxon>
        <taxon>Metazoa</taxon>
        <taxon>Chordata</taxon>
        <taxon>Craniata</taxon>
        <taxon>Vertebrata</taxon>
        <taxon>Euteleostomi</taxon>
        <taxon>Mammalia</taxon>
        <taxon>Eutheria</taxon>
        <taxon>Euarchontoglires</taxon>
        <taxon>Glires</taxon>
        <taxon>Rodentia</taxon>
        <taxon>Castorimorpha</taxon>
        <taxon>Castoridae</taxon>
        <taxon>Castor</taxon>
    </lineage>
</organism>
<evidence type="ECO:0000313" key="1">
    <source>
        <dbReference type="Proteomes" id="UP001732720"/>
    </source>
</evidence>
<dbReference type="Proteomes" id="UP001732720">
    <property type="component" value="Chromosome 14"/>
</dbReference>